<sequence>MNVLFVCTGNTCRSPMAEAIMKHKKQDWNVQSAGIYAASGGRAAAHAIQVLKEKEIAMEHISREISAEVVNWADVIFTMTHGHKQLILGAFPEVSDKLWTLKEFVYERPEDVVDPYGGAVEDYRRTYEELDGLITEVLKKL</sequence>
<keyword evidence="3" id="KW-0904">Protein phosphatase</keyword>
<dbReference type="Proteomes" id="UP001619911">
    <property type="component" value="Unassembled WGS sequence"/>
</dbReference>
<dbReference type="Gene3D" id="3.40.50.2300">
    <property type="match status" value="1"/>
</dbReference>
<evidence type="ECO:0000256" key="1">
    <source>
        <dbReference type="ARBA" id="ARBA00011063"/>
    </source>
</evidence>
<organism evidence="5 6">
    <name type="scientific">Bacillus lumedeiriae</name>
    <dbReference type="NCBI Taxonomy" id="3058829"/>
    <lineage>
        <taxon>Bacteria</taxon>
        <taxon>Bacillati</taxon>
        <taxon>Bacillota</taxon>
        <taxon>Bacilli</taxon>
        <taxon>Bacillales</taxon>
        <taxon>Bacillaceae</taxon>
        <taxon>Bacillus</taxon>
    </lineage>
</organism>
<dbReference type="PRINTS" id="PR00719">
    <property type="entry name" value="LMWPTPASE"/>
</dbReference>
<dbReference type="InterPro" id="IPR023485">
    <property type="entry name" value="Ptyr_pPase"/>
</dbReference>
<evidence type="ECO:0000313" key="6">
    <source>
        <dbReference type="Proteomes" id="UP001619911"/>
    </source>
</evidence>
<dbReference type="PANTHER" id="PTHR11717:SF31">
    <property type="entry name" value="LOW MOLECULAR WEIGHT PROTEIN-TYROSINE-PHOSPHATASE ETP-RELATED"/>
    <property type="match status" value="1"/>
</dbReference>
<keyword evidence="6" id="KW-1185">Reference proteome</keyword>
<dbReference type="SUPFAM" id="SSF52788">
    <property type="entry name" value="Phosphotyrosine protein phosphatases I"/>
    <property type="match status" value="1"/>
</dbReference>
<evidence type="ECO:0000259" key="4">
    <source>
        <dbReference type="SMART" id="SM00226"/>
    </source>
</evidence>
<gene>
    <name evidence="5" type="ORF">QYG89_08000</name>
</gene>
<dbReference type="InterPro" id="IPR036196">
    <property type="entry name" value="Ptyr_pPase_sf"/>
</dbReference>
<evidence type="ECO:0000256" key="3">
    <source>
        <dbReference type="ARBA" id="ARBA00022912"/>
    </source>
</evidence>
<reference evidence="5 6" key="1">
    <citation type="submission" date="2023-07" db="EMBL/GenBank/DDBJ databases">
        <title>Bacillus lucianemedeirus sp. nov, a new species isolated from an immunobiological production facility.</title>
        <authorList>
            <person name="Costa L.V."/>
            <person name="Miranda R.V.S.L."/>
            <person name="Brandao M.L.L."/>
            <person name="Reis C.M.F."/>
            <person name="Frazao A.M."/>
            <person name="Cruz F.V."/>
            <person name="Baio P.V.P."/>
            <person name="Veras J.F.C."/>
            <person name="Ramos J.N."/>
            <person name="Vieira V."/>
        </authorList>
    </citation>
    <scope>NUCLEOTIDE SEQUENCE [LARGE SCALE GENOMIC DNA]</scope>
    <source>
        <strain evidence="5 6">B190/17</strain>
    </source>
</reference>
<dbReference type="EMBL" id="JAUIYO010000004">
    <property type="protein sequence ID" value="MFK2825620.1"/>
    <property type="molecule type" value="Genomic_DNA"/>
</dbReference>
<dbReference type="CDD" id="cd16344">
    <property type="entry name" value="LMWPAP"/>
    <property type="match status" value="1"/>
</dbReference>
<comment type="similarity">
    <text evidence="1">Belongs to the low molecular weight phosphotyrosine protein phosphatase family.</text>
</comment>
<comment type="caution">
    <text evidence="5">The sequence shown here is derived from an EMBL/GenBank/DDBJ whole genome shotgun (WGS) entry which is preliminary data.</text>
</comment>
<dbReference type="InterPro" id="IPR017867">
    <property type="entry name" value="Tyr_phospatase_low_mol_wt"/>
</dbReference>
<accession>A0ABW8I8V3</accession>
<dbReference type="PANTHER" id="PTHR11717">
    <property type="entry name" value="LOW MOLECULAR WEIGHT PROTEIN TYROSINE PHOSPHATASE"/>
    <property type="match status" value="1"/>
</dbReference>
<dbReference type="InterPro" id="IPR050438">
    <property type="entry name" value="LMW_PTPase"/>
</dbReference>
<evidence type="ECO:0000256" key="2">
    <source>
        <dbReference type="ARBA" id="ARBA00022801"/>
    </source>
</evidence>
<name>A0ABW8I8V3_9BACI</name>
<dbReference type="Pfam" id="PF01451">
    <property type="entry name" value="LMWPc"/>
    <property type="match status" value="1"/>
</dbReference>
<feature type="domain" description="Phosphotyrosine protein phosphatase I" evidence="4">
    <location>
        <begin position="1"/>
        <end position="140"/>
    </location>
</feature>
<keyword evidence="2" id="KW-0378">Hydrolase</keyword>
<dbReference type="SMART" id="SM00226">
    <property type="entry name" value="LMWPc"/>
    <property type="match status" value="1"/>
</dbReference>
<proteinExistence type="inferred from homology"/>
<protein>
    <submittedName>
        <fullName evidence="5">Low molecular weight protein arginine phosphatase</fullName>
    </submittedName>
</protein>
<evidence type="ECO:0000313" key="5">
    <source>
        <dbReference type="EMBL" id="MFK2825620.1"/>
    </source>
</evidence>